<evidence type="ECO:0000256" key="2">
    <source>
        <dbReference type="ARBA" id="ARBA00022475"/>
    </source>
</evidence>
<dbReference type="NCBIfam" id="TIGR00786">
    <property type="entry name" value="dctM"/>
    <property type="match status" value="1"/>
</dbReference>
<dbReference type="GO" id="GO:0005886">
    <property type="term" value="C:plasma membrane"/>
    <property type="evidence" value="ECO:0007669"/>
    <property type="project" value="UniProtKB-SubCell"/>
</dbReference>
<evidence type="ECO:0000256" key="4">
    <source>
        <dbReference type="ARBA" id="ARBA00022692"/>
    </source>
</evidence>
<dbReference type="InterPro" id="IPR010656">
    <property type="entry name" value="DctM"/>
</dbReference>
<comment type="function">
    <text evidence="7">Part of the tripartite ATP-independent periplasmic (TRAP) transport system.</text>
</comment>
<organism evidence="9 10">
    <name type="scientific">Modicisalibacter xianhensis</name>
    <dbReference type="NCBI Taxonomy" id="442341"/>
    <lineage>
        <taxon>Bacteria</taxon>
        <taxon>Pseudomonadati</taxon>
        <taxon>Pseudomonadota</taxon>
        <taxon>Gammaproteobacteria</taxon>
        <taxon>Oceanospirillales</taxon>
        <taxon>Halomonadaceae</taxon>
        <taxon>Modicisalibacter</taxon>
    </lineage>
</organism>
<feature type="transmembrane region" description="Helical" evidence="7">
    <location>
        <begin position="61"/>
        <end position="78"/>
    </location>
</feature>
<dbReference type="PIRSF" id="PIRSF006066">
    <property type="entry name" value="HI0050"/>
    <property type="match status" value="1"/>
</dbReference>
<dbReference type="Pfam" id="PF06808">
    <property type="entry name" value="DctM"/>
    <property type="match status" value="1"/>
</dbReference>
<proteinExistence type="inferred from homology"/>
<feature type="transmembrane region" description="Helical" evidence="7">
    <location>
        <begin position="103"/>
        <end position="135"/>
    </location>
</feature>
<feature type="transmembrane region" description="Helical" evidence="7">
    <location>
        <begin position="293"/>
        <end position="315"/>
    </location>
</feature>
<evidence type="ECO:0000256" key="1">
    <source>
        <dbReference type="ARBA" id="ARBA00004429"/>
    </source>
</evidence>
<evidence type="ECO:0000313" key="9">
    <source>
        <dbReference type="EMBL" id="SFI24349.1"/>
    </source>
</evidence>
<dbReference type="Proteomes" id="UP000199040">
    <property type="component" value="Unassembled WGS sequence"/>
</dbReference>
<keyword evidence="4 7" id="KW-0812">Transmembrane</keyword>
<dbReference type="PANTHER" id="PTHR33362:SF5">
    <property type="entry name" value="C4-DICARBOXYLATE TRAP TRANSPORTER LARGE PERMEASE PROTEIN DCTM"/>
    <property type="match status" value="1"/>
</dbReference>
<evidence type="ECO:0000256" key="5">
    <source>
        <dbReference type="ARBA" id="ARBA00022989"/>
    </source>
</evidence>
<feature type="transmembrane region" description="Helical" evidence="7">
    <location>
        <begin position="12"/>
        <end position="41"/>
    </location>
</feature>
<evidence type="ECO:0000256" key="6">
    <source>
        <dbReference type="ARBA" id="ARBA00023136"/>
    </source>
</evidence>
<keyword evidence="3 7" id="KW-0997">Cell inner membrane</keyword>
<feature type="transmembrane region" description="Helical" evidence="7">
    <location>
        <begin position="424"/>
        <end position="445"/>
    </location>
</feature>
<sequence>MDFFYDWGGYISIFLLFLLMLLTVPVFVAMGISAFVASLLLEDPSLVFRTFIQTSWQGASIFELVALPLFILTGTIMQRTDAGADLFEVTKAWIGSVPNSLGVATITACGIFAAISGSSIATAATVGLVAIPLLVKEGYGERRAGGFVAGGGTLGIIIPPSIPLILYGVITETSIGQLFIAGVVPGIIMMSLFVLYVLLSRPRIKSGMSESATMGSPTSAIALQPQPSLSYNTREKLAVTRRTIGVVLLPVVIITAIYTGIFTPTEVGALSVLYVVALGVGQKRLTLAKLKDAAIMATATTSMLVMLIVFGQYFAHFLTFEQVPQAIAQAIIEAASGVGAVTLMILAYIVLGMFLESAAMLLISIPIFLPVAIQVGMEPIVFGIFACIAMEIAQISPPIGVNLFTIHGISKIKLGTLARGAAPFLLIQIAMLYLVYFFPEIVLWLPSSMR</sequence>
<feature type="domain" description="TRAP C4-dicarboxylate transport system permease DctM subunit" evidence="8">
    <location>
        <begin position="14"/>
        <end position="441"/>
    </location>
</feature>
<reference evidence="9 10" key="1">
    <citation type="submission" date="2016-10" db="EMBL/GenBank/DDBJ databases">
        <authorList>
            <person name="de Groot N.N."/>
        </authorList>
    </citation>
    <scope>NUCLEOTIDE SEQUENCE [LARGE SCALE GENOMIC DNA]</scope>
    <source>
        <strain evidence="9 10">CGMCC 1.6848</strain>
    </source>
</reference>
<name>A0A1I3GLJ8_9GAMM</name>
<evidence type="ECO:0000313" key="10">
    <source>
        <dbReference type="Proteomes" id="UP000199040"/>
    </source>
</evidence>
<dbReference type="AlphaFoldDB" id="A0A1I3GLJ8"/>
<dbReference type="STRING" id="442341.SAMN04487959_13416"/>
<feature type="transmembrane region" description="Helical" evidence="7">
    <location>
        <begin position="243"/>
        <end position="261"/>
    </location>
</feature>
<dbReference type="GO" id="GO:0022857">
    <property type="term" value="F:transmembrane transporter activity"/>
    <property type="evidence" value="ECO:0007669"/>
    <property type="project" value="UniProtKB-UniRule"/>
</dbReference>
<feature type="transmembrane region" description="Helical" evidence="7">
    <location>
        <begin position="267"/>
        <end position="286"/>
    </location>
</feature>
<feature type="transmembrane region" description="Helical" evidence="7">
    <location>
        <begin position="327"/>
        <end position="351"/>
    </location>
</feature>
<comment type="similarity">
    <text evidence="7">Belongs to the TRAP transporter large permease family.</text>
</comment>
<evidence type="ECO:0000256" key="7">
    <source>
        <dbReference type="RuleBase" id="RU369079"/>
    </source>
</evidence>
<dbReference type="EMBL" id="FOPY01000034">
    <property type="protein sequence ID" value="SFI24349.1"/>
    <property type="molecule type" value="Genomic_DNA"/>
</dbReference>
<keyword evidence="2" id="KW-1003">Cell membrane</keyword>
<feature type="transmembrane region" description="Helical" evidence="7">
    <location>
        <begin position="382"/>
        <end position="404"/>
    </location>
</feature>
<comment type="subunit">
    <text evidence="7">The complex comprises the extracytoplasmic solute receptor protein and the two transmembrane proteins.</text>
</comment>
<keyword evidence="5 7" id="KW-1133">Transmembrane helix</keyword>
<dbReference type="RefSeq" id="WP_092850700.1">
    <property type="nucleotide sequence ID" value="NZ_FOPY01000034.1"/>
</dbReference>
<comment type="subcellular location">
    <subcellularLocation>
        <location evidence="1 7">Cell inner membrane</location>
        <topology evidence="1 7">Multi-pass membrane protein</topology>
    </subcellularLocation>
</comment>
<feature type="transmembrane region" description="Helical" evidence="7">
    <location>
        <begin position="358"/>
        <end position="376"/>
    </location>
</feature>
<dbReference type="PANTHER" id="PTHR33362">
    <property type="entry name" value="SIALIC ACID TRAP TRANSPORTER PERMEASE PROTEIN SIAT-RELATED"/>
    <property type="match status" value="1"/>
</dbReference>
<protein>
    <recommendedName>
        <fullName evidence="7">TRAP transporter large permease protein</fullName>
    </recommendedName>
</protein>
<evidence type="ECO:0000259" key="8">
    <source>
        <dbReference type="Pfam" id="PF06808"/>
    </source>
</evidence>
<accession>A0A1I3GLJ8</accession>
<keyword evidence="7" id="KW-0813">Transport</keyword>
<feature type="transmembrane region" description="Helical" evidence="7">
    <location>
        <begin position="176"/>
        <end position="199"/>
    </location>
</feature>
<keyword evidence="6 7" id="KW-0472">Membrane</keyword>
<dbReference type="InterPro" id="IPR004681">
    <property type="entry name" value="TRAP_DctM"/>
</dbReference>
<keyword evidence="10" id="KW-1185">Reference proteome</keyword>
<feature type="transmembrane region" description="Helical" evidence="7">
    <location>
        <begin position="147"/>
        <end position="170"/>
    </location>
</feature>
<gene>
    <name evidence="9" type="ORF">SAMN04487959_13416</name>
</gene>
<evidence type="ECO:0000256" key="3">
    <source>
        <dbReference type="ARBA" id="ARBA00022519"/>
    </source>
</evidence>